<evidence type="ECO:0000313" key="3">
    <source>
        <dbReference type="EMBL" id="SUO96552.1"/>
    </source>
</evidence>
<dbReference type="Proteomes" id="UP000254601">
    <property type="component" value="Unassembled WGS sequence"/>
</dbReference>
<dbReference type="AlphaFoldDB" id="A0A380MW93"/>
<keyword evidence="4" id="KW-1185">Reference proteome</keyword>
<gene>
    <name evidence="3" type="ORF">NCTC13337_01914</name>
</gene>
<protein>
    <submittedName>
        <fullName evidence="3">HemX</fullName>
    </submittedName>
</protein>
<feature type="coiled-coil region" evidence="1">
    <location>
        <begin position="233"/>
        <end position="260"/>
    </location>
</feature>
<dbReference type="EMBL" id="UHIC01000001">
    <property type="protein sequence ID" value="SUO96552.1"/>
    <property type="molecule type" value="Genomic_DNA"/>
</dbReference>
<feature type="coiled-coil region" evidence="1">
    <location>
        <begin position="113"/>
        <end position="140"/>
    </location>
</feature>
<dbReference type="InterPro" id="IPR007470">
    <property type="entry name" value="HemX"/>
</dbReference>
<dbReference type="RefSeq" id="WP_072575863.1">
    <property type="nucleotide sequence ID" value="NZ_LWHB01000031.1"/>
</dbReference>
<accession>A0A380MW93</accession>
<organism evidence="3 4">
    <name type="scientific">Suttonella ornithocola</name>
    <dbReference type="NCBI Taxonomy" id="279832"/>
    <lineage>
        <taxon>Bacteria</taxon>
        <taxon>Pseudomonadati</taxon>
        <taxon>Pseudomonadota</taxon>
        <taxon>Gammaproteobacteria</taxon>
        <taxon>Cardiobacteriales</taxon>
        <taxon>Cardiobacteriaceae</taxon>
        <taxon>Suttonella</taxon>
    </lineage>
</organism>
<feature type="compositionally biased region" description="Low complexity" evidence="2">
    <location>
        <begin position="51"/>
        <end position="75"/>
    </location>
</feature>
<evidence type="ECO:0000313" key="4">
    <source>
        <dbReference type="Proteomes" id="UP000254601"/>
    </source>
</evidence>
<proteinExistence type="predicted"/>
<dbReference type="OrthoDB" id="7069315at2"/>
<dbReference type="Pfam" id="PF04375">
    <property type="entry name" value="HemX"/>
    <property type="match status" value="1"/>
</dbReference>
<feature type="compositionally biased region" description="Polar residues" evidence="2">
    <location>
        <begin position="22"/>
        <end position="41"/>
    </location>
</feature>
<feature type="compositionally biased region" description="Basic and acidic residues" evidence="2">
    <location>
        <begin position="1"/>
        <end position="21"/>
    </location>
</feature>
<evidence type="ECO:0000256" key="2">
    <source>
        <dbReference type="SAM" id="MobiDB-lite"/>
    </source>
</evidence>
<name>A0A380MW93_9GAMM</name>
<keyword evidence="1" id="KW-0175">Coiled coil</keyword>
<feature type="region of interest" description="Disordered" evidence="2">
    <location>
        <begin position="1"/>
        <end position="79"/>
    </location>
</feature>
<evidence type="ECO:0000256" key="1">
    <source>
        <dbReference type="SAM" id="Coils"/>
    </source>
</evidence>
<reference evidence="3 4" key="1">
    <citation type="submission" date="2018-06" db="EMBL/GenBank/DDBJ databases">
        <authorList>
            <consortium name="Pathogen Informatics"/>
            <person name="Doyle S."/>
        </authorList>
    </citation>
    <scope>NUCLEOTIDE SEQUENCE [LARGE SCALE GENOMIC DNA]</scope>
    <source>
        <strain evidence="3 4">NCTC13337</strain>
    </source>
</reference>
<sequence>MSEKNSEKLDNKPTDPKKTDNNKSQTNSTSTPAQNKPTTPIENKPSKPLENNKNSSATTNTLSSSTSQKNSANKAPPSHSGKGIALLALLISLASAGAVWYGYSHSNLTQQSNNRIEKQATEAELRVVEVEKTVSELQKHIANNAQGLDKAEVSTLITNALQDFAKNQSANNAGDEQTLKTYIDQKIAELDTNEKNSGFSEEQVQGFIKQALLNFSENNGDSKIDLSEELATIEKAHTEVQQALQTLHQHSQQVEQMLNQKAQTLAGQLETHVEPQTNPNLLINSLTLANIALENSNFEIAEKYLQQAEQTFSIFHLDNEHYSGYLPQIKTLREQVVQLASQSSPIIKIDGVIASIADWSFKQTHHSQSQQKTESENHKSWLDTVKNVGDKIIDKTFKVVHNDDSNLTWINTHPDIQTLIRENVRLDLAFARNALQLHDEESYQRTINNLIPRIQQYFNLEDENVNKSITTLEELKALSNQQIPNLTNLINQIKHTAEQE</sequence>